<dbReference type="InterPro" id="IPR050271">
    <property type="entry name" value="UDP-glycosyltransferase"/>
</dbReference>
<feature type="chain" id="PRO_5002065764" description="glucuronosyltransferase" evidence="5">
    <location>
        <begin position="18"/>
        <end position="322"/>
    </location>
</feature>
<reference evidence="7 8" key="1">
    <citation type="submission" date="2014-03" db="EMBL/GenBank/DDBJ databases">
        <title>Draft genome of the hookworm Oesophagostomum dentatum.</title>
        <authorList>
            <person name="Mitreva M."/>
        </authorList>
    </citation>
    <scope>NUCLEOTIDE SEQUENCE [LARGE SCALE GENOMIC DNA]</scope>
    <source>
        <strain evidence="7 8">OD-Hann</strain>
    </source>
</reference>
<keyword evidence="8" id="KW-1185">Reference proteome</keyword>
<dbReference type="EMBL" id="KN550971">
    <property type="protein sequence ID" value="KHJ93066.1"/>
    <property type="molecule type" value="Genomic_DNA"/>
</dbReference>
<dbReference type="InterPro" id="IPR007235">
    <property type="entry name" value="Glyco_trans_28_C"/>
</dbReference>
<evidence type="ECO:0000313" key="7">
    <source>
        <dbReference type="EMBL" id="KHJ93066.1"/>
    </source>
</evidence>
<evidence type="ECO:0000259" key="6">
    <source>
        <dbReference type="Pfam" id="PF04101"/>
    </source>
</evidence>
<protein>
    <recommendedName>
        <fullName evidence="2">glucuronosyltransferase</fullName>
        <ecNumber evidence="2">2.4.1.17</ecNumber>
    </recommendedName>
</protein>
<organism evidence="7 8">
    <name type="scientific">Oesophagostomum dentatum</name>
    <name type="common">Nodular worm</name>
    <dbReference type="NCBI Taxonomy" id="61180"/>
    <lineage>
        <taxon>Eukaryota</taxon>
        <taxon>Metazoa</taxon>
        <taxon>Ecdysozoa</taxon>
        <taxon>Nematoda</taxon>
        <taxon>Chromadorea</taxon>
        <taxon>Rhabditida</taxon>
        <taxon>Rhabditina</taxon>
        <taxon>Rhabditomorpha</taxon>
        <taxon>Strongyloidea</taxon>
        <taxon>Strongylidae</taxon>
        <taxon>Oesophagostomum</taxon>
    </lineage>
</organism>
<evidence type="ECO:0000313" key="8">
    <source>
        <dbReference type="Proteomes" id="UP000053660"/>
    </source>
</evidence>
<dbReference type="Pfam" id="PF04101">
    <property type="entry name" value="Glyco_tran_28_C"/>
    <property type="match status" value="1"/>
</dbReference>
<dbReference type="PANTHER" id="PTHR48043:SF23">
    <property type="entry name" value="UDP-GLUCURONOSYLTRANSFERASE"/>
    <property type="match status" value="1"/>
</dbReference>
<evidence type="ECO:0000256" key="3">
    <source>
        <dbReference type="ARBA" id="ARBA00022676"/>
    </source>
</evidence>
<evidence type="ECO:0000256" key="5">
    <source>
        <dbReference type="SAM" id="SignalP"/>
    </source>
</evidence>
<feature type="signal peptide" evidence="5">
    <location>
        <begin position="1"/>
        <end position="17"/>
    </location>
</feature>
<keyword evidence="5" id="KW-0732">Signal</keyword>
<keyword evidence="3" id="KW-0328">Glycosyltransferase</keyword>
<sequence>MRLILFLLFTLVCFCWPYKILVVNPKAGYSHMNFLGKIADTLVDAGHEVVSALLFPRYVVVSRCFSIPLLCFKDIFIRLEVLSASLGISDDSTSLTNRAVNILFTALSWYFQTNLASAAEKAMVEKLGPTAPPIWDIVSNISFVLTNIEPLLDYAKPTLHKFVDIGGIGVHKPKPLDEKYFSFPNVTFIWKYEDPDFAPFAVGVKNLILSKWTPQNDLLERNDALNNSWEKIRTVEFLDLAVIEKIRRPKSTKYFTYLADDRVSLFITHAGAGSLLESAHRGKPLIVVPLFGDQIRNAKLAVKYGFGEYTQKIQHAFRQWEQ</sequence>
<dbReference type="EC" id="2.4.1.17" evidence="2"/>
<keyword evidence="4" id="KW-0808">Transferase</keyword>
<comment type="similarity">
    <text evidence="1">Belongs to the UDP-glycosyltransferase family.</text>
</comment>
<dbReference type="Gene3D" id="3.40.50.2000">
    <property type="entry name" value="Glycogen Phosphorylase B"/>
    <property type="match status" value="1"/>
</dbReference>
<evidence type="ECO:0000256" key="2">
    <source>
        <dbReference type="ARBA" id="ARBA00012544"/>
    </source>
</evidence>
<dbReference type="SUPFAM" id="SSF53756">
    <property type="entry name" value="UDP-Glycosyltransferase/glycogen phosphorylase"/>
    <property type="match status" value="2"/>
</dbReference>
<evidence type="ECO:0000256" key="4">
    <source>
        <dbReference type="ARBA" id="ARBA00022679"/>
    </source>
</evidence>
<dbReference type="PANTHER" id="PTHR48043">
    <property type="entry name" value="EG:EG0003.4 PROTEIN-RELATED"/>
    <property type="match status" value="1"/>
</dbReference>
<gene>
    <name evidence="7" type="ORF">OESDEN_07035</name>
</gene>
<dbReference type="GO" id="GO:0015020">
    <property type="term" value="F:glucuronosyltransferase activity"/>
    <property type="evidence" value="ECO:0007669"/>
    <property type="project" value="UniProtKB-EC"/>
</dbReference>
<dbReference type="OrthoDB" id="5835829at2759"/>
<feature type="domain" description="Glycosyl transferase family 28 C-terminal" evidence="6">
    <location>
        <begin position="263"/>
        <end position="311"/>
    </location>
</feature>
<accession>A0A0B1TA91</accession>
<dbReference type="Proteomes" id="UP000053660">
    <property type="component" value="Unassembled WGS sequence"/>
</dbReference>
<dbReference type="AlphaFoldDB" id="A0A0B1TA91"/>
<evidence type="ECO:0000256" key="1">
    <source>
        <dbReference type="ARBA" id="ARBA00009995"/>
    </source>
</evidence>
<name>A0A0B1TA91_OESDE</name>
<proteinExistence type="inferred from homology"/>